<accession>A0A0K2JJJ0</accession>
<keyword evidence="1" id="KW-0614">Plasmid</keyword>
<evidence type="ECO:0000313" key="2">
    <source>
        <dbReference type="Proteomes" id="UP000062963"/>
    </source>
</evidence>
<proteinExistence type="predicted"/>
<dbReference type="RefSeq" id="WP_053391619.1">
    <property type="nucleotide sequence ID" value="NZ_CP012425.1"/>
</dbReference>
<name>A0A0K2JJJ0_SPIKU</name>
<sequence>MPITSEKNRKTLEKIEDTVAFKKENEKYWKQKIPTMTCEKKLVEAFKKEAKEKEWKYTTLMNKILRERYGKEKNNNEDD</sequence>
<geneLocation type="plasmid" evidence="1 2">
    <name>pSKU76</name>
</geneLocation>
<protein>
    <submittedName>
        <fullName evidence="1">Uncharacterized protein</fullName>
    </submittedName>
</protein>
<dbReference type="PATRIC" id="fig|273035.7.peg.2173"/>
<dbReference type="KEGG" id="skn:SKUN_001756"/>
<keyword evidence="2" id="KW-1185">Reference proteome</keyword>
<dbReference type="Proteomes" id="UP000062963">
    <property type="component" value="Plasmid pSKU76"/>
</dbReference>
<dbReference type="EMBL" id="CP012425">
    <property type="protein sequence ID" value="ALA98607.1"/>
    <property type="molecule type" value="Genomic_DNA"/>
</dbReference>
<reference evidence="1 2" key="1">
    <citation type="journal article" date="2015" name="Genome Announc.">
        <title>Complete Genome Sequence of Spiroplasma kunkelii Strain CR2-3x, Causal Agent of Corn Stunt Disease in Zea mays L.</title>
        <authorList>
            <person name="Davis R.E."/>
            <person name="Shao J."/>
            <person name="Dally E.L."/>
            <person name="Zhao Y."/>
            <person name="Gasparich G.E."/>
            <person name="Gaynor B.J."/>
            <person name="Athey J.C."/>
            <person name="Harrison N.A."/>
            <person name="Donofrio N."/>
        </authorList>
    </citation>
    <scope>NUCLEOTIDE SEQUENCE [LARGE SCALE GENOMIC DNA]</scope>
    <source>
        <strain evidence="1 2">CR2-3x</strain>
        <plasmid evidence="1">pSKU76</plasmid>
    </source>
</reference>
<evidence type="ECO:0000313" key="1">
    <source>
        <dbReference type="EMBL" id="ALA98607.1"/>
    </source>
</evidence>
<dbReference type="AlphaFoldDB" id="A0A0K2JJJ0"/>
<gene>
    <name evidence="1" type="ORF">SKUN_001756</name>
</gene>
<organism evidence="1 2">
    <name type="scientific">Spiroplasma kunkelii CR2-3x</name>
    <dbReference type="NCBI Taxonomy" id="273035"/>
    <lineage>
        <taxon>Bacteria</taxon>
        <taxon>Bacillati</taxon>
        <taxon>Mycoplasmatota</taxon>
        <taxon>Mollicutes</taxon>
        <taxon>Entomoplasmatales</taxon>
        <taxon>Spiroplasmataceae</taxon>
        <taxon>Spiroplasma</taxon>
    </lineage>
</organism>